<dbReference type="GO" id="GO:0005524">
    <property type="term" value="F:ATP binding"/>
    <property type="evidence" value="ECO:0007669"/>
    <property type="project" value="UniProtKB-UniRule"/>
</dbReference>
<dbReference type="GO" id="GO:0005737">
    <property type="term" value="C:cytoplasm"/>
    <property type="evidence" value="ECO:0007669"/>
    <property type="project" value="TreeGrafter"/>
</dbReference>
<dbReference type="NCBIfam" id="TIGR00041">
    <property type="entry name" value="DTMP_kinase"/>
    <property type="match status" value="1"/>
</dbReference>
<reference evidence="12 13" key="1">
    <citation type="submission" date="2016-08" db="EMBL/GenBank/DDBJ databases">
        <title>Genome of Bacillus solimangrovi GH2-4.</title>
        <authorList>
            <person name="Lim S."/>
            <person name="Kim B.-C."/>
        </authorList>
    </citation>
    <scope>NUCLEOTIDE SEQUENCE [LARGE SCALE GENOMIC DNA]</scope>
    <source>
        <strain evidence="12 13">GH2-4</strain>
    </source>
</reference>
<name>A0A1E5LJM4_9BACI</name>
<dbReference type="HAMAP" id="MF_00165">
    <property type="entry name" value="Thymidylate_kinase"/>
    <property type="match status" value="1"/>
</dbReference>
<proteinExistence type="inferred from homology"/>
<evidence type="ECO:0000313" key="13">
    <source>
        <dbReference type="Proteomes" id="UP000095209"/>
    </source>
</evidence>
<evidence type="ECO:0000256" key="8">
    <source>
        <dbReference type="ARBA" id="ARBA00022840"/>
    </source>
</evidence>
<evidence type="ECO:0000313" key="12">
    <source>
        <dbReference type="EMBL" id="OEH94287.1"/>
    </source>
</evidence>
<feature type="domain" description="Thymidylate kinase-like" evidence="11">
    <location>
        <begin position="10"/>
        <end position="190"/>
    </location>
</feature>
<keyword evidence="6 10" id="KW-0547">Nucleotide-binding</keyword>
<dbReference type="STRING" id="1305675.BFG57_08495"/>
<dbReference type="GO" id="GO:0006233">
    <property type="term" value="P:dTDP biosynthetic process"/>
    <property type="evidence" value="ECO:0007669"/>
    <property type="project" value="InterPro"/>
</dbReference>
<dbReference type="Gene3D" id="3.40.50.300">
    <property type="entry name" value="P-loop containing nucleotide triphosphate hydrolases"/>
    <property type="match status" value="1"/>
</dbReference>
<dbReference type="InterPro" id="IPR039430">
    <property type="entry name" value="Thymidylate_kin-like_dom"/>
</dbReference>
<comment type="caution">
    <text evidence="12">The sequence shown here is derived from an EMBL/GenBank/DDBJ whole genome shotgun (WGS) entry which is preliminary data.</text>
</comment>
<evidence type="ECO:0000256" key="1">
    <source>
        <dbReference type="ARBA" id="ARBA00009776"/>
    </source>
</evidence>
<evidence type="ECO:0000259" key="11">
    <source>
        <dbReference type="Pfam" id="PF02223"/>
    </source>
</evidence>
<evidence type="ECO:0000256" key="9">
    <source>
        <dbReference type="ARBA" id="ARBA00048743"/>
    </source>
</evidence>
<comment type="similarity">
    <text evidence="1 10">Belongs to the thymidylate kinase family.</text>
</comment>
<dbReference type="RefSeq" id="WP_069715643.1">
    <property type="nucleotide sequence ID" value="NZ_MJEH01000003.1"/>
</dbReference>
<keyword evidence="7 10" id="KW-0418">Kinase</keyword>
<keyword evidence="13" id="KW-1185">Reference proteome</keyword>
<evidence type="ECO:0000256" key="4">
    <source>
        <dbReference type="ARBA" id="ARBA00022679"/>
    </source>
</evidence>
<sequence length="210" mass="24367">MRGLLIAVCGLDGSGKTTQIKMLEEWFVKNNLSVLLTRQPTDYYRQDNRVRQYLDSGECPDMQAIALLAAADRRWHMKTCVEPSINEGTNIITDRYLYSSLAYFKVRGLEPEYIKAINGDIRTPDVTVFLDLEPEITLKRVKNRDGKLTKYEERDPDMFRNIRAAFKQVLPNEALILDATQKPTDIHQLIIKEVENKLKLIEEVELYETR</sequence>
<dbReference type="PANTHER" id="PTHR10344">
    <property type="entry name" value="THYMIDYLATE KINASE"/>
    <property type="match status" value="1"/>
</dbReference>
<keyword evidence="4 10" id="KW-0808">Transferase</keyword>
<evidence type="ECO:0000256" key="3">
    <source>
        <dbReference type="ARBA" id="ARBA00017144"/>
    </source>
</evidence>
<dbReference type="GO" id="GO:0006235">
    <property type="term" value="P:dTTP biosynthetic process"/>
    <property type="evidence" value="ECO:0007669"/>
    <property type="project" value="UniProtKB-UniRule"/>
</dbReference>
<feature type="binding site" evidence="10">
    <location>
        <begin position="10"/>
        <end position="17"/>
    </location>
    <ligand>
        <name>ATP</name>
        <dbReference type="ChEBI" id="CHEBI:30616"/>
    </ligand>
</feature>
<comment type="function">
    <text evidence="10">Phosphorylation of dTMP to form dTDP in both de novo and salvage pathways of dTTP synthesis.</text>
</comment>
<dbReference type="EC" id="2.7.4.9" evidence="2 10"/>
<dbReference type="Proteomes" id="UP000095209">
    <property type="component" value="Unassembled WGS sequence"/>
</dbReference>
<evidence type="ECO:0000256" key="6">
    <source>
        <dbReference type="ARBA" id="ARBA00022741"/>
    </source>
</evidence>
<evidence type="ECO:0000256" key="2">
    <source>
        <dbReference type="ARBA" id="ARBA00012980"/>
    </source>
</evidence>
<keyword evidence="8 10" id="KW-0067">ATP-binding</keyword>
<evidence type="ECO:0000256" key="10">
    <source>
        <dbReference type="HAMAP-Rule" id="MF_00165"/>
    </source>
</evidence>
<evidence type="ECO:0000256" key="7">
    <source>
        <dbReference type="ARBA" id="ARBA00022777"/>
    </source>
</evidence>
<dbReference type="Pfam" id="PF02223">
    <property type="entry name" value="Thymidylate_kin"/>
    <property type="match status" value="1"/>
</dbReference>
<dbReference type="InterPro" id="IPR027417">
    <property type="entry name" value="P-loop_NTPase"/>
</dbReference>
<comment type="catalytic activity">
    <reaction evidence="9 10">
        <text>dTMP + ATP = dTDP + ADP</text>
        <dbReference type="Rhea" id="RHEA:13517"/>
        <dbReference type="ChEBI" id="CHEBI:30616"/>
        <dbReference type="ChEBI" id="CHEBI:58369"/>
        <dbReference type="ChEBI" id="CHEBI:63528"/>
        <dbReference type="ChEBI" id="CHEBI:456216"/>
        <dbReference type="EC" id="2.7.4.9"/>
    </reaction>
</comment>
<dbReference type="PANTHER" id="PTHR10344:SF4">
    <property type="entry name" value="UMP-CMP KINASE 2, MITOCHONDRIAL"/>
    <property type="match status" value="1"/>
</dbReference>
<dbReference type="OrthoDB" id="9774907at2"/>
<gene>
    <name evidence="10" type="primary">tmk</name>
    <name evidence="12" type="ORF">BFG57_08495</name>
</gene>
<dbReference type="EMBL" id="MJEH01000003">
    <property type="protein sequence ID" value="OEH94287.1"/>
    <property type="molecule type" value="Genomic_DNA"/>
</dbReference>
<dbReference type="GO" id="GO:0004798">
    <property type="term" value="F:dTMP kinase activity"/>
    <property type="evidence" value="ECO:0007669"/>
    <property type="project" value="UniProtKB-UniRule"/>
</dbReference>
<protein>
    <recommendedName>
        <fullName evidence="3 10">Thymidylate kinase</fullName>
        <ecNumber evidence="2 10">2.7.4.9</ecNumber>
    </recommendedName>
    <alternativeName>
        <fullName evidence="10">dTMP kinase</fullName>
    </alternativeName>
</protein>
<dbReference type="CDD" id="cd01672">
    <property type="entry name" value="TMPK"/>
    <property type="match status" value="1"/>
</dbReference>
<organism evidence="12 13">
    <name type="scientific">Bacillus solimangrovi</name>
    <dbReference type="NCBI Taxonomy" id="1305675"/>
    <lineage>
        <taxon>Bacteria</taxon>
        <taxon>Bacillati</taxon>
        <taxon>Bacillota</taxon>
        <taxon>Bacilli</taxon>
        <taxon>Bacillales</taxon>
        <taxon>Bacillaceae</taxon>
        <taxon>Bacillus</taxon>
    </lineage>
</organism>
<dbReference type="AlphaFoldDB" id="A0A1E5LJM4"/>
<evidence type="ECO:0000256" key="5">
    <source>
        <dbReference type="ARBA" id="ARBA00022727"/>
    </source>
</evidence>
<accession>A0A1E5LJM4</accession>
<dbReference type="GO" id="GO:0006227">
    <property type="term" value="P:dUDP biosynthetic process"/>
    <property type="evidence" value="ECO:0007669"/>
    <property type="project" value="TreeGrafter"/>
</dbReference>
<dbReference type="SUPFAM" id="SSF52540">
    <property type="entry name" value="P-loop containing nucleoside triphosphate hydrolases"/>
    <property type="match status" value="1"/>
</dbReference>
<keyword evidence="5 10" id="KW-0545">Nucleotide biosynthesis</keyword>
<dbReference type="InterPro" id="IPR018094">
    <property type="entry name" value="Thymidylate_kinase"/>
</dbReference>